<proteinExistence type="inferred from homology"/>
<dbReference type="PROSITE" id="PS52016">
    <property type="entry name" value="TONB_DEPENDENT_REC_3"/>
    <property type="match status" value="1"/>
</dbReference>
<comment type="similarity">
    <text evidence="8 9">Belongs to the TonB-dependent receptor family.</text>
</comment>
<keyword evidence="2 8" id="KW-0813">Transport</keyword>
<evidence type="ECO:0000259" key="13">
    <source>
        <dbReference type="Pfam" id="PF07715"/>
    </source>
</evidence>
<keyword evidence="7 8" id="KW-0998">Cell outer membrane</keyword>
<dbReference type="RefSeq" id="WP_149285851.1">
    <property type="nucleotide sequence ID" value="NZ_CP038437.2"/>
</dbReference>
<accession>A0A5C1NK01</accession>
<dbReference type="KEGG" id="hbh:E4T21_15105"/>
<protein>
    <submittedName>
        <fullName evidence="14">TonB-dependent receptor</fullName>
    </submittedName>
</protein>
<keyword evidence="15" id="KW-1185">Reference proteome</keyword>
<evidence type="ECO:0000256" key="7">
    <source>
        <dbReference type="ARBA" id="ARBA00023237"/>
    </source>
</evidence>
<evidence type="ECO:0000256" key="4">
    <source>
        <dbReference type="ARBA" id="ARBA00022692"/>
    </source>
</evidence>
<keyword evidence="6 8" id="KW-0472">Membrane</keyword>
<keyword evidence="11" id="KW-0732">Signal</keyword>
<feature type="domain" description="TonB-dependent receptor plug" evidence="13">
    <location>
        <begin position="57"/>
        <end position="161"/>
    </location>
</feature>
<evidence type="ECO:0000256" key="1">
    <source>
        <dbReference type="ARBA" id="ARBA00004571"/>
    </source>
</evidence>
<dbReference type="SUPFAM" id="SSF56935">
    <property type="entry name" value="Porins"/>
    <property type="match status" value="1"/>
</dbReference>
<feature type="domain" description="TonB-dependent receptor-like beta-barrel" evidence="12">
    <location>
        <begin position="260"/>
        <end position="678"/>
    </location>
</feature>
<evidence type="ECO:0000256" key="8">
    <source>
        <dbReference type="PROSITE-ProRule" id="PRU01360"/>
    </source>
</evidence>
<dbReference type="Pfam" id="PF00593">
    <property type="entry name" value="TonB_dep_Rec_b-barrel"/>
    <property type="match status" value="1"/>
</dbReference>
<dbReference type="InterPro" id="IPR000531">
    <property type="entry name" value="Beta-barrel_TonB"/>
</dbReference>
<evidence type="ECO:0000256" key="11">
    <source>
        <dbReference type="SAM" id="SignalP"/>
    </source>
</evidence>
<keyword evidence="3 8" id="KW-1134">Transmembrane beta strand</keyword>
<feature type="region of interest" description="Disordered" evidence="10">
    <location>
        <begin position="280"/>
        <end position="301"/>
    </location>
</feature>
<feature type="signal peptide" evidence="11">
    <location>
        <begin position="1"/>
        <end position="27"/>
    </location>
</feature>
<dbReference type="InterPro" id="IPR036942">
    <property type="entry name" value="Beta-barrel_TonB_sf"/>
</dbReference>
<reference evidence="14" key="1">
    <citation type="submission" date="2021-02" db="EMBL/GenBank/DDBJ databases">
        <title>Strain Y2R2, a novel species of the genus Halomonas.</title>
        <authorList>
            <person name="Huang H."/>
        </authorList>
    </citation>
    <scope>NUCLEOTIDE SEQUENCE</scope>
    <source>
        <strain evidence="14">Y2R2</strain>
    </source>
</reference>
<dbReference type="AlphaFoldDB" id="A0A5C1NK01"/>
<dbReference type="InterPro" id="IPR039426">
    <property type="entry name" value="TonB-dep_rcpt-like"/>
</dbReference>
<evidence type="ECO:0000313" key="15">
    <source>
        <dbReference type="Proteomes" id="UP000324285"/>
    </source>
</evidence>
<dbReference type="InterPro" id="IPR012910">
    <property type="entry name" value="Plug_dom"/>
</dbReference>
<gene>
    <name evidence="14" type="ORF">E4T21_15105</name>
</gene>
<dbReference type="GO" id="GO:0044718">
    <property type="term" value="P:siderophore transmembrane transport"/>
    <property type="evidence" value="ECO:0007669"/>
    <property type="project" value="TreeGrafter"/>
</dbReference>
<evidence type="ECO:0000256" key="9">
    <source>
        <dbReference type="RuleBase" id="RU003357"/>
    </source>
</evidence>
<evidence type="ECO:0000256" key="10">
    <source>
        <dbReference type="SAM" id="MobiDB-lite"/>
    </source>
</evidence>
<dbReference type="InterPro" id="IPR037066">
    <property type="entry name" value="Plug_dom_sf"/>
</dbReference>
<evidence type="ECO:0000256" key="2">
    <source>
        <dbReference type="ARBA" id="ARBA00022448"/>
    </source>
</evidence>
<dbReference type="Gene3D" id="2.170.130.10">
    <property type="entry name" value="TonB-dependent receptor, plug domain"/>
    <property type="match status" value="1"/>
</dbReference>
<evidence type="ECO:0000256" key="5">
    <source>
        <dbReference type="ARBA" id="ARBA00023077"/>
    </source>
</evidence>
<dbReference type="OrthoDB" id="8670144at2"/>
<evidence type="ECO:0000313" key="14">
    <source>
        <dbReference type="EMBL" id="QEM82728.1"/>
    </source>
</evidence>
<keyword evidence="14" id="KW-0675">Receptor</keyword>
<feature type="chain" id="PRO_5023087183" evidence="11">
    <location>
        <begin position="28"/>
        <end position="714"/>
    </location>
</feature>
<dbReference type="PANTHER" id="PTHR30069:SF42">
    <property type="entry name" value="FERRIC AEROBACTIN RECEPTOR"/>
    <property type="match status" value="1"/>
</dbReference>
<comment type="subcellular location">
    <subcellularLocation>
        <location evidence="1 8">Cell outer membrane</location>
        <topology evidence="1 8">Multi-pass membrane protein</topology>
    </subcellularLocation>
</comment>
<keyword evidence="4 8" id="KW-0812">Transmembrane</keyword>
<evidence type="ECO:0000256" key="3">
    <source>
        <dbReference type="ARBA" id="ARBA00022452"/>
    </source>
</evidence>
<dbReference type="GO" id="GO:0009279">
    <property type="term" value="C:cell outer membrane"/>
    <property type="evidence" value="ECO:0007669"/>
    <property type="project" value="UniProtKB-SubCell"/>
</dbReference>
<sequence>MKNSKNCHALLPLVSAIGLVASTSAFAAEGDNTGGQKANNADSDVVVVTASRTGATKEDSPQTVRIISKEEINQQLQITTDSSQILSNLLPSYSPSRQKMSGSGETLRGRTPLVMIDGIPQSNPLRPTGREMHTIDYSMVDHIEVIQGANATNGVGATGGTINIITKRPEPGSFNQHAEVQLTTPTSQLKNETNSYKTNYGFSGNSGNWDYLFSATYEDQGMFLDGDDDYVGVDNTQGDLMDSRAYDIFGKLAYWIDDNQRVQLSVNRYEIEGNNDYVSVTGDRENGVPTTSERGTPEGAAPYNEVWTTGLTYDNYDLAGWEMNFLAFYQDYESLFGATNSGSFQDPSIAPDGTLYDQTNATTSKYGTKLSLTRGDLWDDRLKVTAGFDTLVDETEQYLYQTNRTYVPQSDYTDLSPFLQFELKPIDSLTLSAGVRYEYAKIEVDDYQTVAGRGGVDVEGGSPSFDETLYNFGAVWSPIDNWSLFANYSEGFSIPDVGRALRSISEPGQSVDDFKNLQPIVTDNIETGVRYQGDRLGAELSYYESSSDFGGRVDRENDAFVLRREENEIKGVEASVDYRFNDAHKTRLAYSHMEGRYDSNDNGTLDAKLNGLNVAPDRLIASWSANWTPKISSFVQANYAFDKSFDEEEREFDGYLLVDAAMGYKLPVGQVNVGVSNLFDKEYITYYSQSALVDDERYFAGRGRTVTVGYSVDF</sequence>
<evidence type="ECO:0000259" key="12">
    <source>
        <dbReference type="Pfam" id="PF00593"/>
    </source>
</evidence>
<name>A0A5C1NK01_9GAMM</name>
<dbReference type="CDD" id="cd01347">
    <property type="entry name" value="ligand_gated_channel"/>
    <property type="match status" value="1"/>
</dbReference>
<dbReference type="GO" id="GO:0015344">
    <property type="term" value="F:siderophore uptake transmembrane transporter activity"/>
    <property type="evidence" value="ECO:0007669"/>
    <property type="project" value="TreeGrafter"/>
</dbReference>
<dbReference type="Gene3D" id="2.40.170.20">
    <property type="entry name" value="TonB-dependent receptor, beta-barrel domain"/>
    <property type="match status" value="1"/>
</dbReference>
<evidence type="ECO:0000256" key="6">
    <source>
        <dbReference type="ARBA" id="ARBA00023136"/>
    </source>
</evidence>
<organism evidence="14 15">
    <name type="scientific">Halomonas binhaiensis</name>
    <dbReference type="NCBI Taxonomy" id="2562282"/>
    <lineage>
        <taxon>Bacteria</taxon>
        <taxon>Pseudomonadati</taxon>
        <taxon>Pseudomonadota</taxon>
        <taxon>Gammaproteobacteria</taxon>
        <taxon>Oceanospirillales</taxon>
        <taxon>Halomonadaceae</taxon>
        <taxon>Halomonas</taxon>
    </lineage>
</organism>
<dbReference type="PANTHER" id="PTHR30069">
    <property type="entry name" value="TONB-DEPENDENT OUTER MEMBRANE RECEPTOR"/>
    <property type="match status" value="1"/>
</dbReference>
<dbReference type="Proteomes" id="UP000324285">
    <property type="component" value="Chromosome"/>
</dbReference>
<dbReference type="Pfam" id="PF07715">
    <property type="entry name" value="Plug"/>
    <property type="match status" value="1"/>
</dbReference>
<keyword evidence="5 9" id="KW-0798">TonB box</keyword>
<dbReference type="EMBL" id="CP038437">
    <property type="protein sequence ID" value="QEM82728.1"/>
    <property type="molecule type" value="Genomic_DNA"/>
</dbReference>